<reference evidence="13 14" key="1">
    <citation type="submission" date="2019-04" db="EMBL/GenBank/DDBJ databases">
        <title>Salinimonas iocasae sp. nov., a halophilic bacterium isolated from the outer tube casing of tubeworms in Okinawa Trough.</title>
        <authorList>
            <person name="Zhang H."/>
            <person name="Wang H."/>
            <person name="Li C."/>
        </authorList>
    </citation>
    <scope>NUCLEOTIDE SEQUENCE [LARGE SCALE GENOMIC DNA]</scope>
    <source>
        <strain evidence="13 14">KX18D6</strain>
    </source>
</reference>
<dbReference type="CDD" id="cd24017">
    <property type="entry name" value="ASKHA_T2SSL_N"/>
    <property type="match status" value="1"/>
</dbReference>
<evidence type="ECO:0000256" key="7">
    <source>
        <dbReference type="ARBA" id="ARBA00022927"/>
    </source>
</evidence>
<evidence type="ECO:0000256" key="10">
    <source>
        <dbReference type="PIRNR" id="PIRNR015761"/>
    </source>
</evidence>
<dbReference type="GO" id="GO:0015627">
    <property type="term" value="C:type II protein secretion system complex"/>
    <property type="evidence" value="ECO:0007669"/>
    <property type="project" value="InterPro"/>
</dbReference>
<dbReference type="InterPro" id="IPR024230">
    <property type="entry name" value="GspL_cyto_dom"/>
</dbReference>
<comment type="subcellular location">
    <subcellularLocation>
        <location evidence="1">Cell inner membrane</location>
        <topology evidence="1">Single-pass membrane protein</topology>
    </subcellularLocation>
</comment>
<evidence type="ECO:0000256" key="3">
    <source>
        <dbReference type="ARBA" id="ARBA00022448"/>
    </source>
</evidence>
<dbReference type="InterPro" id="IPR025691">
    <property type="entry name" value="GspL_pp_dom"/>
</dbReference>
<name>A0A5B7YGN2_9ALTE</name>
<dbReference type="AlphaFoldDB" id="A0A5B7YGN2"/>
<dbReference type="PIRSF" id="PIRSF015761">
    <property type="entry name" value="Protein_L"/>
    <property type="match status" value="1"/>
</dbReference>
<dbReference type="OrthoDB" id="7011844at2"/>
<dbReference type="Gene3D" id="3.30.1360.100">
    <property type="entry name" value="General secretion pathway protein M, EpsM"/>
    <property type="match status" value="1"/>
</dbReference>
<evidence type="ECO:0000313" key="13">
    <source>
        <dbReference type="EMBL" id="QCZ94992.1"/>
    </source>
</evidence>
<accession>A0A5B7YGN2</accession>
<dbReference type="GO" id="GO:0005886">
    <property type="term" value="C:plasma membrane"/>
    <property type="evidence" value="ECO:0007669"/>
    <property type="project" value="UniProtKB-SubCell"/>
</dbReference>
<dbReference type="Gene3D" id="3.30.420.370">
    <property type="match status" value="1"/>
</dbReference>
<dbReference type="SUPFAM" id="SSF53067">
    <property type="entry name" value="Actin-like ATPase domain"/>
    <property type="match status" value="2"/>
</dbReference>
<keyword evidence="14" id="KW-1185">Reference proteome</keyword>
<dbReference type="Pfam" id="PF12693">
    <property type="entry name" value="GspL_C"/>
    <property type="match status" value="1"/>
</dbReference>
<keyword evidence="4" id="KW-1003">Cell membrane</keyword>
<keyword evidence="9" id="KW-0472">Membrane</keyword>
<keyword evidence="3 10" id="KW-0813">Transport</keyword>
<dbReference type="InterPro" id="IPR007812">
    <property type="entry name" value="T2SS_protein-GspL"/>
</dbReference>
<dbReference type="Proteomes" id="UP000304912">
    <property type="component" value="Chromosome"/>
</dbReference>
<evidence type="ECO:0000256" key="6">
    <source>
        <dbReference type="ARBA" id="ARBA00022692"/>
    </source>
</evidence>
<feature type="domain" description="GspL cytoplasmic actin-ATPase-like" evidence="11">
    <location>
        <begin position="4"/>
        <end position="237"/>
    </location>
</feature>
<feature type="domain" description="GspL periplasmic" evidence="12">
    <location>
        <begin position="245"/>
        <end position="397"/>
    </location>
</feature>
<dbReference type="NCBIfam" id="TIGR01709">
    <property type="entry name" value="typeII_sec_gspL"/>
    <property type="match status" value="1"/>
</dbReference>
<dbReference type="EMBL" id="CP039852">
    <property type="protein sequence ID" value="QCZ94992.1"/>
    <property type="molecule type" value="Genomic_DNA"/>
</dbReference>
<keyword evidence="6" id="KW-0812">Transmembrane</keyword>
<keyword evidence="8" id="KW-1133">Transmembrane helix</keyword>
<dbReference type="GO" id="GO:0015628">
    <property type="term" value="P:protein secretion by the type II secretion system"/>
    <property type="evidence" value="ECO:0007669"/>
    <property type="project" value="InterPro"/>
</dbReference>
<evidence type="ECO:0000313" key="14">
    <source>
        <dbReference type="Proteomes" id="UP000304912"/>
    </source>
</evidence>
<evidence type="ECO:0000256" key="5">
    <source>
        <dbReference type="ARBA" id="ARBA00022519"/>
    </source>
</evidence>
<dbReference type="Pfam" id="PF05134">
    <property type="entry name" value="T2SSL"/>
    <property type="match status" value="1"/>
</dbReference>
<evidence type="ECO:0000256" key="9">
    <source>
        <dbReference type="ARBA" id="ARBA00023136"/>
    </source>
</evidence>
<evidence type="ECO:0000259" key="12">
    <source>
        <dbReference type="Pfam" id="PF12693"/>
    </source>
</evidence>
<keyword evidence="7 10" id="KW-0653">Protein transport</keyword>
<dbReference type="KEGG" id="salk:FBQ74_16585"/>
<evidence type="ECO:0000256" key="4">
    <source>
        <dbReference type="ARBA" id="ARBA00022475"/>
    </source>
</evidence>
<dbReference type="InterPro" id="IPR043129">
    <property type="entry name" value="ATPase_NBD"/>
</dbReference>
<dbReference type="GO" id="GO:0009276">
    <property type="term" value="C:Gram-negative-bacterium-type cell wall"/>
    <property type="evidence" value="ECO:0007669"/>
    <property type="project" value="InterPro"/>
</dbReference>
<sequence length="399" mass="44213">MEHLVVRLGARYEDPVQWLVLDTNSKEVMSSGELDSAGALDTLTERTGHHTAIALAPGSEILLTWVTLPPRAGRKIISAIPYMLEDELASDINEQFFALGPKVGDEQAVAVVSRSLLKEWLQWLSEAGIQCHHMLPDVLAVPHNENGWTLVAIGEQLILREDRWKGMQGEGTWILPAFSHMAKQQETPVQLTTYSDMSLENLPNVHAQQAQLELPMQVLAIEATQSDMNLLQGEFKVKRQRSGALRQWAVVAVLAVAVLVTALVDKGAMLYQLEQDTAALDTQIDELVEQAFPNMGTYRDVRRKIRSELARLQQGGGGASMLVMLEQLQPAFNGSSVRPQTLRFDANRTEIRMQALAGNFEALETFRRQAEQAGFTVEQGAINNRDNAVIGNVTIRSES</sequence>
<comment type="similarity">
    <text evidence="2 10">Belongs to the GSP L family.</text>
</comment>
<keyword evidence="5" id="KW-0997">Cell inner membrane</keyword>
<organism evidence="13 14">
    <name type="scientific">Salinimonas iocasae</name>
    <dbReference type="NCBI Taxonomy" id="2572577"/>
    <lineage>
        <taxon>Bacteria</taxon>
        <taxon>Pseudomonadati</taxon>
        <taxon>Pseudomonadota</taxon>
        <taxon>Gammaproteobacteria</taxon>
        <taxon>Alteromonadales</taxon>
        <taxon>Alteromonadaceae</taxon>
        <taxon>Alteromonas/Salinimonas group</taxon>
        <taxon>Salinimonas</taxon>
    </lineage>
</organism>
<dbReference type="RefSeq" id="WP_139757722.1">
    <property type="nucleotide sequence ID" value="NZ_CP039852.1"/>
</dbReference>
<evidence type="ECO:0000256" key="1">
    <source>
        <dbReference type="ARBA" id="ARBA00004377"/>
    </source>
</evidence>
<evidence type="ECO:0000259" key="11">
    <source>
        <dbReference type="Pfam" id="PF05134"/>
    </source>
</evidence>
<protein>
    <recommendedName>
        <fullName evidence="10">Type II secretion system protein L</fullName>
        <shortName evidence="10">T2SS protein L</shortName>
    </recommendedName>
</protein>
<comment type="function">
    <text evidence="10">Inner membrane component of the type II secretion system required for the energy-dependent secretion of extracellular factors such as proteases and toxins from the periplasm.</text>
</comment>
<evidence type="ECO:0000256" key="2">
    <source>
        <dbReference type="ARBA" id="ARBA00005318"/>
    </source>
</evidence>
<evidence type="ECO:0000256" key="8">
    <source>
        <dbReference type="ARBA" id="ARBA00022989"/>
    </source>
</evidence>
<proteinExistence type="inferred from homology"/>
<gene>
    <name evidence="13" type="primary">gspL</name>
    <name evidence="13" type="ORF">FBQ74_16585</name>
</gene>
<dbReference type="Gene3D" id="3.30.420.380">
    <property type="match status" value="1"/>
</dbReference>